<dbReference type="VEuPathDB" id="VectorBase:HLOH_051556"/>
<name>A0A9J6FW06_HAELO</name>
<gene>
    <name evidence="1" type="ORF">HPB48_021509</name>
</gene>
<comment type="caution">
    <text evidence="1">The sequence shown here is derived from an EMBL/GenBank/DDBJ whole genome shotgun (WGS) entry which is preliminary data.</text>
</comment>
<proteinExistence type="predicted"/>
<evidence type="ECO:0000313" key="2">
    <source>
        <dbReference type="Proteomes" id="UP000821853"/>
    </source>
</evidence>
<dbReference type="Proteomes" id="UP000821853">
    <property type="component" value="Chromosome 2"/>
</dbReference>
<dbReference type="EMBL" id="JABSTR010000004">
    <property type="protein sequence ID" value="KAH9366999.1"/>
    <property type="molecule type" value="Genomic_DNA"/>
</dbReference>
<keyword evidence="2" id="KW-1185">Reference proteome</keyword>
<accession>A0A9J6FW06</accession>
<protein>
    <submittedName>
        <fullName evidence="1">Uncharacterized protein</fullName>
    </submittedName>
</protein>
<sequence>MLTFVGCTTAGSETCEEFDEADSEADNPDDDFLEYVRINSKIKLPHQTTTRLQAMLLILTFVVAAGLNWTQVDSLLKLLNTLMGKQVFPPSKYGFRKLWDLQRSKTVEVHPFCSTCHFLTTSCGKINGCDICGKTKTLAWLLKQGSFFLTMDVKHKLLAC</sequence>
<reference evidence="1 2" key="1">
    <citation type="journal article" date="2020" name="Cell">
        <title>Large-Scale Comparative Analyses of Tick Genomes Elucidate Their Genetic Diversity and Vector Capacities.</title>
        <authorList>
            <consortium name="Tick Genome and Microbiome Consortium (TIGMIC)"/>
            <person name="Jia N."/>
            <person name="Wang J."/>
            <person name="Shi W."/>
            <person name="Du L."/>
            <person name="Sun Y."/>
            <person name="Zhan W."/>
            <person name="Jiang J.F."/>
            <person name="Wang Q."/>
            <person name="Zhang B."/>
            <person name="Ji P."/>
            <person name="Bell-Sakyi L."/>
            <person name="Cui X.M."/>
            <person name="Yuan T.T."/>
            <person name="Jiang B.G."/>
            <person name="Yang W.F."/>
            <person name="Lam T.T."/>
            <person name="Chang Q.C."/>
            <person name="Ding S.J."/>
            <person name="Wang X.J."/>
            <person name="Zhu J.G."/>
            <person name="Ruan X.D."/>
            <person name="Zhao L."/>
            <person name="Wei J.T."/>
            <person name="Ye R.Z."/>
            <person name="Que T.C."/>
            <person name="Du C.H."/>
            <person name="Zhou Y.H."/>
            <person name="Cheng J.X."/>
            <person name="Dai P.F."/>
            <person name="Guo W.B."/>
            <person name="Han X.H."/>
            <person name="Huang E.J."/>
            <person name="Li L.F."/>
            <person name="Wei W."/>
            <person name="Gao Y.C."/>
            <person name="Liu J.Z."/>
            <person name="Shao H.Z."/>
            <person name="Wang X."/>
            <person name="Wang C.C."/>
            <person name="Yang T.C."/>
            <person name="Huo Q.B."/>
            <person name="Li W."/>
            <person name="Chen H.Y."/>
            <person name="Chen S.E."/>
            <person name="Zhou L.G."/>
            <person name="Ni X.B."/>
            <person name="Tian J.H."/>
            <person name="Sheng Y."/>
            <person name="Liu T."/>
            <person name="Pan Y.S."/>
            <person name="Xia L.Y."/>
            <person name="Li J."/>
            <person name="Zhao F."/>
            <person name="Cao W.C."/>
        </authorList>
    </citation>
    <scope>NUCLEOTIDE SEQUENCE [LARGE SCALE GENOMIC DNA]</scope>
    <source>
        <strain evidence="1">HaeL-2018</strain>
    </source>
</reference>
<dbReference type="AlphaFoldDB" id="A0A9J6FW06"/>
<evidence type="ECO:0000313" key="1">
    <source>
        <dbReference type="EMBL" id="KAH9366999.1"/>
    </source>
</evidence>
<organism evidence="1 2">
    <name type="scientific">Haemaphysalis longicornis</name>
    <name type="common">Bush tick</name>
    <dbReference type="NCBI Taxonomy" id="44386"/>
    <lineage>
        <taxon>Eukaryota</taxon>
        <taxon>Metazoa</taxon>
        <taxon>Ecdysozoa</taxon>
        <taxon>Arthropoda</taxon>
        <taxon>Chelicerata</taxon>
        <taxon>Arachnida</taxon>
        <taxon>Acari</taxon>
        <taxon>Parasitiformes</taxon>
        <taxon>Ixodida</taxon>
        <taxon>Ixodoidea</taxon>
        <taxon>Ixodidae</taxon>
        <taxon>Haemaphysalinae</taxon>
        <taxon>Haemaphysalis</taxon>
    </lineage>
</organism>
<dbReference type="OrthoDB" id="6434684at2759"/>